<accession>W1W802</accession>
<sequence>ASDAIDRIKTQKIDVHSYGFVPIRHFVEHVITYKNEFAADYEPYTLTFTRGENNEGILSIESKEGSISQRTINLNEYETAINIINEHVTKENIHNTVQSLTEKDISKINSSDKHHKISSEESIKSQLYSDQKKYTDLLLHSEKNTAGYKYASSEERYDIFKNSSKEIKNTYKQIVQAQKKLNQMKYINKLSGELIDIADKKLAPLIN</sequence>
<name>W1W802_ECOLX</name>
<dbReference type="EMBL" id="AZLZ01002723">
    <property type="protein sequence ID" value="ETJ13175.1"/>
    <property type="molecule type" value="Genomic_DNA"/>
</dbReference>
<comment type="caution">
    <text evidence="1">The sequence shown here is derived from an EMBL/GenBank/DDBJ whole genome shotgun (WGS) entry which is preliminary data.</text>
</comment>
<proteinExistence type="predicted"/>
<dbReference type="Proteomes" id="UP000018853">
    <property type="component" value="Unassembled WGS sequence"/>
</dbReference>
<dbReference type="AlphaFoldDB" id="W1W802"/>
<feature type="non-terminal residue" evidence="1">
    <location>
        <position position="1"/>
    </location>
</feature>
<reference evidence="1 2" key="1">
    <citation type="submission" date="2013-12" db="EMBL/GenBank/DDBJ databases">
        <title>A Varibaculum cambriense genome reconstructed from a premature infant gut community with otherwise low bacterial novelty that shifts toward anaerobic metabolism during the third week of life.</title>
        <authorList>
            <person name="Brown C.T."/>
            <person name="Sharon I."/>
            <person name="Thomas B.C."/>
            <person name="Castelle C.J."/>
            <person name="Morowitz M.J."/>
            <person name="Banfield J.F."/>
        </authorList>
    </citation>
    <scope>NUCLEOTIDE SEQUENCE [LARGE SCALE GENOMIC DNA]</scope>
    <source>
        <strain evidence="2">DORA_A_5_14_21</strain>
    </source>
</reference>
<organism evidence="1 2">
    <name type="scientific">Escherichia coli DORA_A_5_14_21</name>
    <dbReference type="NCBI Taxonomy" id="1403943"/>
    <lineage>
        <taxon>Bacteria</taxon>
        <taxon>Pseudomonadati</taxon>
        <taxon>Pseudomonadota</taxon>
        <taxon>Gammaproteobacteria</taxon>
        <taxon>Enterobacterales</taxon>
        <taxon>Enterobacteriaceae</taxon>
        <taxon>Escherichia</taxon>
    </lineage>
</organism>
<protein>
    <submittedName>
        <fullName evidence="1">Uncharacterized protein</fullName>
    </submittedName>
</protein>
<feature type="non-terminal residue" evidence="1">
    <location>
        <position position="207"/>
    </location>
</feature>
<gene>
    <name evidence="1" type="ORF">Q609_ECAC02723G0001</name>
</gene>
<evidence type="ECO:0000313" key="2">
    <source>
        <dbReference type="Proteomes" id="UP000018853"/>
    </source>
</evidence>
<evidence type="ECO:0000313" key="1">
    <source>
        <dbReference type="EMBL" id="ETJ13175.1"/>
    </source>
</evidence>